<gene>
    <name evidence="1" type="ORF">AAFF_G00049200</name>
</gene>
<dbReference type="EMBL" id="JAINUG010000129">
    <property type="protein sequence ID" value="KAJ8394115.1"/>
    <property type="molecule type" value="Genomic_DNA"/>
</dbReference>
<reference evidence="1" key="1">
    <citation type="journal article" date="2023" name="Science">
        <title>Genome structures resolve the early diversification of teleost fishes.</title>
        <authorList>
            <person name="Parey E."/>
            <person name="Louis A."/>
            <person name="Montfort J."/>
            <person name="Bouchez O."/>
            <person name="Roques C."/>
            <person name="Iampietro C."/>
            <person name="Lluch J."/>
            <person name="Castinel A."/>
            <person name="Donnadieu C."/>
            <person name="Desvignes T."/>
            <person name="Floi Bucao C."/>
            <person name="Jouanno E."/>
            <person name="Wen M."/>
            <person name="Mejri S."/>
            <person name="Dirks R."/>
            <person name="Jansen H."/>
            <person name="Henkel C."/>
            <person name="Chen W.J."/>
            <person name="Zahm M."/>
            <person name="Cabau C."/>
            <person name="Klopp C."/>
            <person name="Thompson A.W."/>
            <person name="Robinson-Rechavi M."/>
            <person name="Braasch I."/>
            <person name="Lecointre G."/>
            <person name="Bobe J."/>
            <person name="Postlethwait J.H."/>
            <person name="Berthelot C."/>
            <person name="Roest Crollius H."/>
            <person name="Guiguen Y."/>
        </authorList>
    </citation>
    <scope>NUCLEOTIDE SEQUENCE</scope>
    <source>
        <strain evidence="1">NC1722</strain>
    </source>
</reference>
<dbReference type="AlphaFoldDB" id="A0AAD7S1E9"/>
<comment type="caution">
    <text evidence="1">The sequence shown here is derived from an EMBL/GenBank/DDBJ whole genome shotgun (WGS) entry which is preliminary data.</text>
</comment>
<evidence type="ECO:0000313" key="2">
    <source>
        <dbReference type="Proteomes" id="UP001221898"/>
    </source>
</evidence>
<sequence length="102" mass="10933">MRTYRHALSNASCRVYPHAGVAYGGRFFPAVVDVGGTIWGRGGGSLMPAVNVSGFTRGALKTERIEDSPDSSRCLIHSILISPEPAIDPAKLTMDSSLRSDR</sequence>
<evidence type="ECO:0000313" key="1">
    <source>
        <dbReference type="EMBL" id="KAJ8394115.1"/>
    </source>
</evidence>
<protein>
    <submittedName>
        <fullName evidence="1">Uncharacterized protein</fullName>
    </submittedName>
</protein>
<accession>A0AAD7S1E9</accession>
<dbReference type="Proteomes" id="UP001221898">
    <property type="component" value="Unassembled WGS sequence"/>
</dbReference>
<organism evidence="1 2">
    <name type="scientific">Aldrovandia affinis</name>
    <dbReference type="NCBI Taxonomy" id="143900"/>
    <lineage>
        <taxon>Eukaryota</taxon>
        <taxon>Metazoa</taxon>
        <taxon>Chordata</taxon>
        <taxon>Craniata</taxon>
        <taxon>Vertebrata</taxon>
        <taxon>Euteleostomi</taxon>
        <taxon>Actinopterygii</taxon>
        <taxon>Neopterygii</taxon>
        <taxon>Teleostei</taxon>
        <taxon>Notacanthiformes</taxon>
        <taxon>Halosauridae</taxon>
        <taxon>Aldrovandia</taxon>
    </lineage>
</organism>
<proteinExistence type="predicted"/>
<keyword evidence="2" id="KW-1185">Reference proteome</keyword>
<name>A0AAD7S1E9_9TELE</name>